<accession>A0A3N4YHP2</accession>
<dbReference type="Proteomes" id="UP000280501">
    <property type="component" value="Unassembled WGS sequence"/>
</dbReference>
<keyword evidence="4" id="KW-1185">Reference proteome</keyword>
<name>A0A3N4YHP2_9MICO</name>
<evidence type="ECO:0000313" key="3">
    <source>
        <dbReference type="EMBL" id="RPF20629.1"/>
    </source>
</evidence>
<evidence type="ECO:0000313" key="4">
    <source>
        <dbReference type="Proteomes" id="UP000280501"/>
    </source>
</evidence>
<feature type="domain" description="Transthyretin/hydroxyisourate hydrolase" evidence="2">
    <location>
        <begin position="70"/>
        <end position="142"/>
    </location>
</feature>
<dbReference type="Pfam" id="PF00576">
    <property type="entry name" value="Transthyretin"/>
    <property type="match status" value="1"/>
</dbReference>
<dbReference type="InterPro" id="IPR036817">
    <property type="entry name" value="Transthyretin/HIU_hydrolase_sf"/>
</dbReference>
<dbReference type="PANTHER" id="PTHR10395:SF7">
    <property type="entry name" value="5-HYDROXYISOURATE HYDROLASE"/>
    <property type="match status" value="1"/>
</dbReference>
<keyword evidence="3" id="KW-0378">Hydrolase</keyword>
<dbReference type="InterPro" id="IPR023416">
    <property type="entry name" value="Transthyretin/HIU_hydrolase_d"/>
</dbReference>
<gene>
    <name evidence="3" type="ORF">EDD34_1226</name>
</gene>
<protein>
    <submittedName>
        <fullName evidence="3">5-hydroxyisourate hydrolase</fullName>
    </submittedName>
</protein>
<evidence type="ECO:0000259" key="2">
    <source>
        <dbReference type="Pfam" id="PF00576"/>
    </source>
</evidence>
<dbReference type="OrthoDB" id="9792386at2"/>
<dbReference type="GO" id="GO:0006144">
    <property type="term" value="P:purine nucleobase metabolic process"/>
    <property type="evidence" value="ECO:0007669"/>
    <property type="project" value="TreeGrafter"/>
</dbReference>
<proteinExistence type="predicted"/>
<dbReference type="PANTHER" id="PTHR10395">
    <property type="entry name" value="URICASE AND TRANSTHYRETIN-RELATED"/>
    <property type="match status" value="1"/>
</dbReference>
<dbReference type="SUPFAM" id="SSF49472">
    <property type="entry name" value="Transthyretin (synonym: prealbumin)"/>
    <property type="match status" value="1"/>
</dbReference>
<sequence>MTTASTHVLDAARGLPAAGMRAALTGPLPVPPPDDATGDGPSPDHERAPRPPSDTAAEPGGSLPAAAEPEHRTATTDDDGRIAWGDLPGPGTYTLELATGDWFAAQDRDTFYPRVVLEVALGTAHTHVALLLSPFAYTTYRGS</sequence>
<reference evidence="3 4" key="1">
    <citation type="submission" date="2018-11" db="EMBL/GenBank/DDBJ databases">
        <title>Sequencing the genomes of 1000 actinobacteria strains.</title>
        <authorList>
            <person name="Klenk H.-P."/>
        </authorList>
    </citation>
    <scope>NUCLEOTIDE SEQUENCE [LARGE SCALE GENOMIC DNA]</scope>
    <source>
        <strain evidence="3 4">DSM 15700</strain>
    </source>
</reference>
<feature type="region of interest" description="Disordered" evidence="1">
    <location>
        <begin position="1"/>
        <end position="90"/>
    </location>
</feature>
<evidence type="ECO:0000256" key="1">
    <source>
        <dbReference type="SAM" id="MobiDB-lite"/>
    </source>
</evidence>
<feature type="compositionally biased region" description="Basic and acidic residues" evidence="1">
    <location>
        <begin position="68"/>
        <end position="81"/>
    </location>
</feature>
<comment type="caution">
    <text evidence="3">The sequence shown here is derived from an EMBL/GenBank/DDBJ whole genome shotgun (WGS) entry which is preliminary data.</text>
</comment>
<dbReference type="GO" id="GO:0016787">
    <property type="term" value="F:hydrolase activity"/>
    <property type="evidence" value="ECO:0007669"/>
    <property type="project" value="UniProtKB-KW"/>
</dbReference>
<dbReference type="EMBL" id="RKQZ01000001">
    <property type="protein sequence ID" value="RPF20629.1"/>
    <property type="molecule type" value="Genomic_DNA"/>
</dbReference>
<dbReference type="RefSeq" id="WP_123813772.1">
    <property type="nucleotide sequence ID" value="NZ_RKQZ01000001.1"/>
</dbReference>
<dbReference type="AlphaFoldDB" id="A0A3N4YHP2"/>
<organism evidence="3 4">
    <name type="scientific">Myceligenerans xiligouense</name>
    <dbReference type="NCBI Taxonomy" id="253184"/>
    <lineage>
        <taxon>Bacteria</taxon>
        <taxon>Bacillati</taxon>
        <taxon>Actinomycetota</taxon>
        <taxon>Actinomycetes</taxon>
        <taxon>Micrococcales</taxon>
        <taxon>Promicromonosporaceae</taxon>
        <taxon>Myceligenerans</taxon>
    </lineage>
</organism>
<dbReference type="Gene3D" id="2.60.40.180">
    <property type="entry name" value="Transthyretin/hydroxyisourate hydrolase domain"/>
    <property type="match status" value="1"/>
</dbReference>